<dbReference type="PANTHER" id="PTHR48125:SF12">
    <property type="entry name" value="AT HOOK TRANSCRIPTION FACTOR FAMILY-RELATED"/>
    <property type="match status" value="1"/>
</dbReference>
<reference evidence="8 9" key="1">
    <citation type="submission" date="2020-11" db="EMBL/GenBank/DDBJ databases">
        <title>Kefir isolates.</title>
        <authorList>
            <person name="Marcisauskas S."/>
            <person name="Kim Y."/>
            <person name="Blasche S."/>
        </authorList>
    </citation>
    <scope>NUCLEOTIDE SEQUENCE [LARGE SCALE GENOMIC DNA]</scope>
    <source>
        <strain evidence="8 9">KR</strain>
    </source>
</reference>
<feature type="compositionally biased region" description="Basic and acidic residues" evidence="6">
    <location>
        <begin position="818"/>
        <end position="827"/>
    </location>
</feature>
<feature type="region of interest" description="Disordered" evidence="6">
    <location>
        <begin position="806"/>
        <end position="827"/>
    </location>
</feature>
<proteinExistence type="predicted"/>
<keyword evidence="3" id="KW-0804">Transcription</keyword>
<keyword evidence="5" id="KW-0175">Coiled coil</keyword>
<evidence type="ECO:0000256" key="3">
    <source>
        <dbReference type="ARBA" id="ARBA00023163"/>
    </source>
</evidence>
<evidence type="ECO:0000256" key="5">
    <source>
        <dbReference type="SAM" id="Coils"/>
    </source>
</evidence>
<evidence type="ECO:0000256" key="2">
    <source>
        <dbReference type="ARBA" id="ARBA00023015"/>
    </source>
</evidence>
<feature type="region of interest" description="Disordered" evidence="6">
    <location>
        <begin position="847"/>
        <end position="869"/>
    </location>
</feature>
<organism evidence="8 9">
    <name type="scientific">Rhodotorula mucilaginosa</name>
    <name type="common">Yeast</name>
    <name type="synonym">Rhodotorula rubra</name>
    <dbReference type="NCBI Taxonomy" id="5537"/>
    <lineage>
        <taxon>Eukaryota</taxon>
        <taxon>Fungi</taxon>
        <taxon>Dikarya</taxon>
        <taxon>Basidiomycota</taxon>
        <taxon>Pucciniomycotina</taxon>
        <taxon>Microbotryomycetes</taxon>
        <taxon>Sporidiobolales</taxon>
        <taxon>Sporidiobolaceae</taxon>
        <taxon>Rhodotorula</taxon>
    </lineage>
</organism>
<feature type="coiled-coil region" evidence="5">
    <location>
        <begin position="710"/>
        <end position="766"/>
    </location>
</feature>
<feature type="compositionally biased region" description="Low complexity" evidence="6">
    <location>
        <begin position="585"/>
        <end position="624"/>
    </location>
</feature>
<accession>A0A9P7B7B9</accession>
<keyword evidence="4" id="KW-0539">Nucleus</keyword>
<feature type="compositionally biased region" description="Low complexity" evidence="6">
    <location>
        <begin position="562"/>
        <end position="573"/>
    </location>
</feature>
<gene>
    <name evidence="8" type="ORF">C6P46_003492</name>
</gene>
<dbReference type="AlphaFoldDB" id="A0A9P7B7B9"/>
<feature type="compositionally biased region" description="Pro residues" evidence="6">
    <location>
        <begin position="365"/>
        <end position="378"/>
    </location>
</feature>
<evidence type="ECO:0000256" key="1">
    <source>
        <dbReference type="ARBA" id="ARBA00004123"/>
    </source>
</evidence>
<dbReference type="OrthoDB" id="5579088at2759"/>
<feature type="compositionally biased region" description="Low complexity" evidence="6">
    <location>
        <begin position="847"/>
        <end position="861"/>
    </location>
</feature>
<comment type="subcellular location">
    <subcellularLocation>
        <location evidence="1">Nucleus</location>
    </subcellularLocation>
</comment>
<keyword evidence="2" id="KW-0805">Transcription regulation</keyword>
<evidence type="ECO:0000259" key="7">
    <source>
        <dbReference type="Pfam" id="PF10497"/>
    </source>
</evidence>
<evidence type="ECO:0000256" key="4">
    <source>
        <dbReference type="ARBA" id="ARBA00023242"/>
    </source>
</evidence>
<protein>
    <recommendedName>
        <fullName evidence="7">Zinc-finger domain-containing protein</fullName>
    </recommendedName>
</protein>
<feature type="region of interest" description="Disordered" evidence="6">
    <location>
        <begin position="562"/>
        <end position="665"/>
    </location>
</feature>
<feature type="domain" description="Zinc-finger" evidence="7">
    <location>
        <begin position="174"/>
        <end position="235"/>
    </location>
</feature>
<name>A0A9P7B7B9_RHOMI</name>
<feature type="compositionally biased region" description="Polar residues" evidence="6">
    <location>
        <begin position="806"/>
        <end position="816"/>
    </location>
</feature>
<dbReference type="PANTHER" id="PTHR48125">
    <property type="entry name" value="LP07818P1"/>
    <property type="match status" value="1"/>
</dbReference>
<feature type="compositionally biased region" description="Polar residues" evidence="6">
    <location>
        <begin position="343"/>
        <end position="353"/>
    </location>
</feature>
<dbReference type="InterPro" id="IPR018866">
    <property type="entry name" value="Znf-4CXXC_R1"/>
</dbReference>
<dbReference type="GO" id="GO:0005634">
    <property type="term" value="C:nucleus"/>
    <property type="evidence" value="ECO:0007669"/>
    <property type="project" value="UniProtKB-SubCell"/>
</dbReference>
<evidence type="ECO:0000313" key="9">
    <source>
        <dbReference type="Proteomes" id="UP000777482"/>
    </source>
</evidence>
<dbReference type="Proteomes" id="UP000777482">
    <property type="component" value="Unassembled WGS sequence"/>
</dbReference>
<dbReference type="Pfam" id="PF10497">
    <property type="entry name" value="zf-4CXXC_R1"/>
    <property type="match status" value="1"/>
</dbReference>
<feature type="region of interest" description="Disordered" evidence="6">
    <location>
        <begin position="1"/>
        <end position="146"/>
    </location>
</feature>
<dbReference type="EMBL" id="PUHQ01000029">
    <property type="protein sequence ID" value="KAG0662099.1"/>
    <property type="molecule type" value="Genomic_DNA"/>
</dbReference>
<sequence length="997" mass="107647">MEAGQSGAAVPGPARAIEHLDASDHDALTSATTATATEPAQVQTPAGTADSAMEPTPAPLNGTAAGSEKRTREQDADSEDEAIVHALLPASSSSSSKATSSTPAAAAASAPKPKPRARSRASDAGPAKKKRRSFAPGTPTAWCHQDHQPHDLNEEVLLHCSNRKPIGKPKSDATEPGPTKPCTIKYCEKCLKKHYDVNAREMVESGQAADWTCYVCRGECNCTSCRRKLLGETSTEVQSLSHPGGLFDKEPEVVDVAGGRSAAKAAKARMTAALAVPAKASQAGEGGDFSKKGKKRAKATGKDKMDVDGAVSDSSLSDLTDSDAERAAGAAPGGAKARRKSSAAMNKTDSAAGSVTADGQKRVMPPRPPAALPPPPPTHALTSVYYPHPTLPVDDSILSRMHLREFYLRFLHLMPSIAPPASGRGPTAQLARVLSSLSDDILWLWTDHDSAAELVQLRLLGGIVELLLRERITTTAIHKLQREKLDDLQNQVHTAVAGIQRHREVYDLPWRTAREVLTVVQNSRGHEWVGVGLEWEKQAKAKRDAVEGKGAAAMATAAISDEGAVASTSASTSVKKDGDDHESELSSLSSASSVAGDEAATAANGAAPSVANSVTTSTTTNGATAHHEEDEVDQLASDYEEPPRPIGSPEKKRRRKKGERETPSEERLALICGLIELSYDTELIRGDFAKAAEVYYREMVDNRKDRVAVKKELNERKADLTTKKAELEKPAGNNASAKVKEYYDELERIEDEIKEAEVTAKKEGWRVQHEYIQIAARNRLRFEHVGKDTHDNVYYILTLPPSELLNNPSSATTSSFPLDRRSEDDGKRDYPLSYSIVGYGTRPSVAAAAAPAPTPSRQSTPVKKEKSRESAAVVSAEEAAVPSPPFSKEWFVVYGIDELDALADWVDSTAEHVDWAIRLAEFQLEHPKTKQNGKPLPPPDPQVVQDLRTRLARMDWDLVDRLRQFADAMKWEREQAAVRTEGGILPRVRAGKGRRSA</sequence>
<feature type="region of interest" description="Disordered" evidence="6">
    <location>
        <begin position="275"/>
        <end position="378"/>
    </location>
</feature>
<comment type="caution">
    <text evidence="8">The sequence shown here is derived from an EMBL/GenBank/DDBJ whole genome shotgun (WGS) entry which is preliminary data.</text>
</comment>
<keyword evidence="9" id="KW-1185">Reference proteome</keyword>
<feature type="compositionally biased region" description="Low complexity" evidence="6">
    <location>
        <begin position="86"/>
        <end position="111"/>
    </location>
</feature>
<feature type="compositionally biased region" description="Basic and acidic residues" evidence="6">
    <location>
        <begin position="16"/>
        <end position="27"/>
    </location>
</feature>
<evidence type="ECO:0000256" key="6">
    <source>
        <dbReference type="SAM" id="MobiDB-lite"/>
    </source>
</evidence>
<feature type="compositionally biased region" description="Low complexity" evidence="6">
    <location>
        <begin position="28"/>
        <end position="37"/>
    </location>
</feature>
<evidence type="ECO:0000313" key="8">
    <source>
        <dbReference type="EMBL" id="KAG0662099.1"/>
    </source>
</evidence>